<comment type="caution">
    <text evidence="1">The sequence shown here is derived from an EMBL/GenBank/DDBJ whole genome shotgun (WGS) entry which is preliminary data.</text>
</comment>
<dbReference type="EMBL" id="SSTG01000048">
    <property type="protein sequence ID" value="THG52244.1"/>
    <property type="molecule type" value="Genomic_DNA"/>
</dbReference>
<dbReference type="Proteomes" id="UP000305401">
    <property type="component" value="Unassembled WGS sequence"/>
</dbReference>
<gene>
    <name evidence="1" type="ORF">E5990_05390</name>
</gene>
<sequence length="237" mass="25305">MKNRLLTILAAFMLIVPAVRALGADVKSYEIKVGEFMELKVVNGIRVEYRASEDSCGYAVFRATSDMASVIMASVEKNCLTLQLSTDGVSARNIPTVTVYSRFLQIVENEGDSLVKVVNPNAVPVFKAKVVGNGQISVHGLTANSVDASLTTGNGTILITGSATQAKYSLVGTGSIQCADLKAYDVKCKLLGTGYVECWPTNKLSVIGASSGKVYYRGKVPEIKNNSIGVKVLEIQE</sequence>
<protein>
    <submittedName>
        <fullName evidence="1">Uncharacterized protein</fullName>
    </submittedName>
</protein>
<reference evidence="1" key="1">
    <citation type="submission" date="2019-04" db="EMBL/GenBank/DDBJ databases">
        <title>Microbes associate with the intestines of laboratory mice.</title>
        <authorList>
            <person name="Navarre W."/>
            <person name="Wong E."/>
            <person name="Huang K.C."/>
            <person name="Tropini C."/>
            <person name="Ng K."/>
            <person name="Yu B."/>
        </authorList>
    </citation>
    <scope>NUCLEOTIDE SEQUENCE</scope>
    <source>
        <strain evidence="1">NM86_A22</strain>
    </source>
</reference>
<proteinExistence type="predicted"/>
<accession>A0AC61S673</accession>
<evidence type="ECO:0000313" key="1">
    <source>
        <dbReference type="EMBL" id="THG52244.1"/>
    </source>
</evidence>
<evidence type="ECO:0000313" key="2">
    <source>
        <dbReference type="Proteomes" id="UP000305401"/>
    </source>
</evidence>
<organism evidence="1 2">
    <name type="scientific">Muribaculum caecicola</name>
    <dbReference type="NCBI Taxonomy" id="3038144"/>
    <lineage>
        <taxon>Bacteria</taxon>
        <taxon>Pseudomonadati</taxon>
        <taxon>Bacteroidota</taxon>
        <taxon>Bacteroidia</taxon>
        <taxon>Bacteroidales</taxon>
        <taxon>Muribaculaceae</taxon>
        <taxon>Muribaculum</taxon>
    </lineage>
</organism>
<keyword evidence="2" id="KW-1185">Reference proteome</keyword>
<name>A0AC61S673_9BACT</name>